<organism evidence="1">
    <name type="scientific">Timema douglasi</name>
    <name type="common">Walking stick</name>
    <dbReference type="NCBI Taxonomy" id="61478"/>
    <lineage>
        <taxon>Eukaryota</taxon>
        <taxon>Metazoa</taxon>
        <taxon>Ecdysozoa</taxon>
        <taxon>Arthropoda</taxon>
        <taxon>Hexapoda</taxon>
        <taxon>Insecta</taxon>
        <taxon>Pterygota</taxon>
        <taxon>Neoptera</taxon>
        <taxon>Polyneoptera</taxon>
        <taxon>Phasmatodea</taxon>
        <taxon>Timematodea</taxon>
        <taxon>Timematoidea</taxon>
        <taxon>Timematidae</taxon>
        <taxon>Timema</taxon>
    </lineage>
</organism>
<protein>
    <submittedName>
        <fullName evidence="1">Uncharacterized protein</fullName>
    </submittedName>
</protein>
<evidence type="ECO:0000313" key="1">
    <source>
        <dbReference type="EMBL" id="CAD7205924.1"/>
    </source>
</evidence>
<dbReference type="EMBL" id="OA577611">
    <property type="protein sequence ID" value="CAD7205924.1"/>
    <property type="molecule type" value="Genomic_DNA"/>
</dbReference>
<accession>A0A7R8VYR9</accession>
<proteinExistence type="predicted"/>
<dbReference type="AlphaFoldDB" id="A0A7R8VYR9"/>
<name>A0A7R8VYR9_TIMDO</name>
<gene>
    <name evidence="1" type="ORF">TDIB3V08_LOCUS12074</name>
</gene>
<sequence>MLLDTAHKSRVKLNYLIQSDSESKSIRSSSNSHAISRLVPLGESSLTRFKSAGTCKNLFLCYACPPPCVQCVTGLRVGNGQRGGHIILIPQWVTENAVRDC</sequence>
<reference evidence="1" key="1">
    <citation type="submission" date="2020-11" db="EMBL/GenBank/DDBJ databases">
        <authorList>
            <person name="Tran Van P."/>
        </authorList>
    </citation>
    <scope>NUCLEOTIDE SEQUENCE</scope>
</reference>